<gene>
    <name evidence="1" type="primary">nfrA_2</name>
    <name evidence="1" type="ORF">NCTC9001_00336</name>
</gene>
<keyword evidence="1" id="KW-0675">Receptor</keyword>
<reference evidence="1 2" key="1">
    <citation type="submission" date="2019-03" db="EMBL/GenBank/DDBJ databases">
        <authorList>
            <consortium name="Pathogen Informatics"/>
        </authorList>
    </citation>
    <scope>NUCLEOTIDE SEQUENCE [LARGE SCALE GENOMIC DNA]</scope>
    <source>
        <strain evidence="1 2">NCTC9001</strain>
    </source>
</reference>
<evidence type="ECO:0000313" key="1">
    <source>
        <dbReference type="EMBL" id="VFS02460.1"/>
    </source>
</evidence>
<sequence length="317" mass="36015">MLLAAQLDDRILALQSQGIFTDPQSYITYATALAYRGEKHASSIISLKIRRYLPRTHKRKVGSICYLNTAATPFRRWRIIRYSLPTTASMLLRDATGAVKRRSVRRSAKTARTLPANEMLEERYAVSVATRNKAEALRLARLLYQQEPANLTRLDQLTWQLMQNEQSREAADLLLQRYPFQGDARVSQTLMARLASLLESHPYLATPAKVAILSKPLPLAEQRQWQSQLPGIADNCPAIVRLLGDMSPSYDAAAWNRLAKCYRDTLPGVALYAWLQAEQRQPDAWQHRAVAYQAYQVEDYATALAAWQKISLHDMSK</sequence>
<evidence type="ECO:0000313" key="2">
    <source>
        <dbReference type="Proteomes" id="UP000372890"/>
    </source>
</evidence>
<protein>
    <submittedName>
        <fullName evidence="1">Bacteriophage N4 receptor, outer membrane subunit</fullName>
    </submittedName>
</protein>
<dbReference type="EMBL" id="CAADIS010000002">
    <property type="protein sequence ID" value="VFS02460.1"/>
    <property type="molecule type" value="Genomic_DNA"/>
</dbReference>
<dbReference type="AlphaFoldDB" id="A0A484VSX6"/>
<accession>A0A484VSX6</accession>
<proteinExistence type="predicted"/>
<organism evidence="1 2">
    <name type="scientific">Escherichia coli</name>
    <dbReference type="NCBI Taxonomy" id="562"/>
    <lineage>
        <taxon>Bacteria</taxon>
        <taxon>Pseudomonadati</taxon>
        <taxon>Pseudomonadota</taxon>
        <taxon>Gammaproteobacteria</taxon>
        <taxon>Enterobacterales</taxon>
        <taxon>Enterobacteriaceae</taxon>
        <taxon>Escherichia</taxon>
    </lineage>
</organism>
<dbReference type="Proteomes" id="UP000372890">
    <property type="component" value="Unassembled WGS sequence"/>
</dbReference>
<name>A0A484VSX6_ECOLX</name>